<evidence type="ECO:0000256" key="6">
    <source>
        <dbReference type="ARBA" id="ARBA00022833"/>
    </source>
</evidence>
<sequence>MKSWNGPTVWAFLDYILQIYAASMKPLELKCELAECESTLPPHRSMDGRCLASLPKAELHLHLEGAMRAETLTELCRKHGVKRPMDTRGQRFADFSPFASCYIAVCECLREKADLERLVLEVAEDASASGALWIEPALSIDLYADQFGGVEATLHLLFQAAEAAEEATQVAMGFIVAAERHLPVARAEALAKKVRDVVTSGAGIHGRPGILGFGLHSDEANHPPEPFAEAFHLACSDLVVPLPHAGEFAPTGGGAKSVRFCVDHLKAVRIAHGVLAAEDQELVEHLAKLQVCLDVCPTSNELLGVMPVTESALTKLLAAGVPCTINSDDPLLFGSSLLGEFRRCRDELKMSDEQLAACADLIQVIEEKENIGVRQVLGPIEGRRTKLVIGAVQSLELTVSLRFIGKPQKNEKIAELHILL</sequence>
<comment type="pathway">
    <text evidence="2">Purine metabolism; purine nucleoside salvage.</text>
</comment>
<evidence type="ECO:0000259" key="7">
    <source>
        <dbReference type="Pfam" id="PF00962"/>
    </source>
</evidence>
<dbReference type="InterPro" id="IPR001365">
    <property type="entry name" value="A_deaminase_dom"/>
</dbReference>
<comment type="caution">
    <text evidence="8">The sequence shown here is derived from an EMBL/GenBank/DDBJ whole genome shotgun (WGS) entry which is preliminary data.</text>
</comment>
<evidence type="ECO:0000256" key="4">
    <source>
        <dbReference type="ARBA" id="ARBA00022726"/>
    </source>
</evidence>
<evidence type="ECO:0000256" key="3">
    <source>
        <dbReference type="ARBA" id="ARBA00022723"/>
    </source>
</evidence>
<keyword evidence="9" id="KW-1185">Reference proteome</keyword>
<evidence type="ECO:0000256" key="5">
    <source>
        <dbReference type="ARBA" id="ARBA00022801"/>
    </source>
</evidence>
<keyword evidence="3" id="KW-0479">Metal-binding</keyword>
<dbReference type="PANTHER" id="PTHR43114">
    <property type="entry name" value="ADENINE DEAMINASE"/>
    <property type="match status" value="1"/>
</dbReference>
<reference evidence="8 9" key="1">
    <citation type="submission" date="2024-02" db="EMBL/GenBank/DDBJ databases">
        <authorList>
            <person name="Chen Y."/>
            <person name="Shah S."/>
            <person name="Dougan E. K."/>
            <person name="Thang M."/>
            <person name="Chan C."/>
        </authorList>
    </citation>
    <scope>NUCLEOTIDE SEQUENCE [LARGE SCALE GENOMIC DNA]</scope>
</reference>
<dbReference type="EMBL" id="CAXAMN010022596">
    <property type="protein sequence ID" value="CAK9071240.1"/>
    <property type="molecule type" value="Genomic_DNA"/>
</dbReference>
<accession>A0ABP0P986</accession>
<dbReference type="InterPro" id="IPR006330">
    <property type="entry name" value="Ado/ade_deaminase"/>
</dbReference>
<organism evidence="8 9">
    <name type="scientific">Durusdinium trenchii</name>
    <dbReference type="NCBI Taxonomy" id="1381693"/>
    <lineage>
        <taxon>Eukaryota</taxon>
        <taxon>Sar</taxon>
        <taxon>Alveolata</taxon>
        <taxon>Dinophyceae</taxon>
        <taxon>Suessiales</taxon>
        <taxon>Symbiodiniaceae</taxon>
        <taxon>Durusdinium</taxon>
    </lineage>
</organism>
<evidence type="ECO:0000256" key="1">
    <source>
        <dbReference type="ARBA" id="ARBA00001947"/>
    </source>
</evidence>
<dbReference type="InterPro" id="IPR032466">
    <property type="entry name" value="Metal_Hydrolase"/>
</dbReference>
<gene>
    <name evidence="8" type="ORF">CCMP2556_LOCUS35022</name>
</gene>
<protein>
    <recommendedName>
        <fullName evidence="7">Adenosine deaminase domain-containing protein</fullName>
    </recommendedName>
</protein>
<comment type="cofactor">
    <cofactor evidence="1">
        <name>Zn(2+)</name>
        <dbReference type="ChEBI" id="CHEBI:29105"/>
    </cofactor>
</comment>
<feature type="domain" description="Adenosine deaminase" evidence="7">
    <location>
        <begin position="55"/>
        <end position="358"/>
    </location>
</feature>
<keyword evidence="4" id="KW-0660">Purine salvage</keyword>
<keyword evidence="5" id="KW-0378">Hydrolase</keyword>
<dbReference type="SUPFAM" id="SSF51556">
    <property type="entry name" value="Metallo-dependent hydrolases"/>
    <property type="match status" value="1"/>
</dbReference>
<evidence type="ECO:0000313" key="8">
    <source>
        <dbReference type="EMBL" id="CAK9071240.1"/>
    </source>
</evidence>
<dbReference type="Gene3D" id="3.20.20.140">
    <property type="entry name" value="Metal-dependent hydrolases"/>
    <property type="match status" value="1"/>
</dbReference>
<evidence type="ECO:0000256" key="2">
    <source>
        <dbReference type="ARBA" id="ARBA00005058"/>
    </source>
</evidence>
<keyword evidence="6" id="KW-0862">Zinc</keyword>
<proteinExistence type="predicted"/>
<dbReference type="Pfam" id="PF00962">
    <property type="entry name" value="A_deaminase"/>
    <property type="match status" value="1"/>
</dbReference>
<dbReference type="PANTHER" id="PTHR43114:SF6">
    <property type="entry name" value="ADENINE DEAMINASE"/>
    <property type="match status" value="1"/>
</dbReference>
<evidence type="ECO:0000313" key="9">
    <source>
        <dbReference type="Proteomes" id="UP001642484"/>
    </source>
</evidence>
<name>A0ABP0P986_9DINO</name>
<dbReference type="Proteomes" id="UP001642484">
    <property type="component" value="Unassembled WGS sequence"/>
</dbReference>